<dbReference type="SUPFAM" id="SSF144052">
    <property type="entry name" value="Thermophilic metalloprotease-like"/>
    <property type="match status" value="1"/>
</dbReference>
<keyword evidence="8" id="KW-0378">Hydrolase</keyword>
<keyword evidence="9" id="KW-0482">Metalloprotease</keyword>
<proteinExistence type="inferred from homology"/>
<keyword evidence="7" id="KW-0479">Metal-binding</keyword>
<dbReference type="AlphaFoldDB" id="A0A916YQS9"/>
<dbReference type="InterPro" id="IPR052170">
    <property type="entry name" value="M29_Exopeptidase"/>
</dbReference>
<evidence type="ECO:0000256" key="2">
    <source>
        <dbReference type="ARBA" id="ARBA00001946"/>
    </source>
</evidence>
<dbReference type="GO" id="GO:0006508">
    <property type="term" value="P:proteolysis"/>
    <property type="evidence" value="ECO:0007669"/>
    <property type="project" value="UniProtKB-KW"/>
</dbReference>
<dbReference type="GO" id="GO:0004177">
    <property type="term" value="F:aminopeptidase activity"/>
    <property type="evidence" value="ECO:0007669"/>
    <property type="project" value="UniProtKB-KW"/>
</dbReference>
<comment type="cofactor">
    <cofactor evidence="1">
        <name>Co(2+)</name>
        <dbReference type="ChEBI" id="CHEBI:48828"/>
    </cofactor>
</comment>
<dbReference type="PRINTS" id="PR00919">
    <property type="entry name" value="THERMOPTASE"/>
</dbReference>
<evidence type="ECO:0000256" key="3">
    <source>
        <dbReference type="ARBA" id="ARBA00001947"/>
    </source>
</evidence>
<keyword evidence="6" id="KW-0645">Protease</keyword>
<dbReference type="InterPro" id="IPR035097">
    <property type="entry name" value="M29_N-terminal"/>
</dbReference>
<evidence type="ECO:0000256" key="8">
    <source>
        <dbReference type="ARBA" id="ARBA00022801"/>
    </source>
</evidence>
<keyword evidence="11" id="KW-1185">Reference proteome</keyword>
<evidence type="ECO:0000256" key="7">
    <source>
        <dbReference type="ARBA" id="ARBA00022723"/>
    </source>
</evidence>
<accession>A0A916YQS9</accession>
<dbReference type="Proteomes" id="UP000612456">
    <property type="component" value="Unassembled WGS sequence"/>
</dbReference>
<dbReference type="PANTHER" id="PTHR34448">
    <property type="entry name" value="AMINOPEPTIDASE"/>
    <property type="match status" value="1"/>
</dbReference>
<organism evidence="10 11">
    <name type="scientific">Paenibacillus nasutitermitis</name>
    <dbReference type="NCBI Taxonomy" id="1652958"/>
    <lineage>
        <taxon>Bacteria</taxon>
        <taxon>Bacillati</taxon>
        <taxon>Bacillota</taxon>
        <taxon>Bacilli</taxon>
        <taxon>Bacillales</taxon>
        <taxon>Paenibacillaceae</taxon>
        <taxon>Paenibacillus</taxon>
    </lineage>
</organism>
<reference evidence="10" key="2">
    <citation type="submission" date="2020-09" db="EMBL/GenBank/DDBJ databases">
        <authorList>
            <person name="Sun Q."/>
            <person name="Zhou Y."/>
        </authorList>
    </citation>
    <scope>NUCLEOTIDE SEQUENCE</scope>
    <source>
        <strain evidence="10">CGMCC 1.15178</strain>
    </source>
</reference>
<dbReference type="GO" id="GO:0046872">
    <property type="term" value="F:metal ion binding"/>
    <property type="evidence" value="ECO:0007669"/>
    <property type="project" value="UniProtKB-KW"/>
</dbReference>
<comment type="cofactor">
    <cofactor evidence="3">
        <name>Zn(2+)</name>
        <dbReference type="ChEBI" id="CHEBI:29105"/>
    </cofactor>
</comment>
<dbReference type="Gene3D" id="3.40.1830.10">
    <property type="entry name" value="Thermophilic metalloprotease (M29)"/>
    <property type="match status" value="1"/>
</dbReference>
<evidence type="ECO:0000313" key="11">
    <source>
        <dbReference type="Proteomes" id="UP000612456"/>
    </source>
</evidence>
<evidence type="ECO:0000256" key="4">
    <source>
        <dbReference type="ARBA" id="ARBA00008236"/>
    </source>
</evidence>
<dbReference type="EMBL" id="BMHP01000001">
    <property type="protein sequence ID" value="GGD56926.1"/>
    <property type="molecule type" value="Genomic_DNA"/>
</dbReference>
<reference evidence="10" key="1">
    <citation type="journal article" date="2014" name="Int. J. Syst. Evol. Microbiol.">
        <title>Complete genome sequence of Corynebacterium casei LMG S-19264T (=DSM 44701T), isolated from a smear-ripened cheese.</title>
        <authorList>
            <consortium name="US DOE Joint Genome Institute (JGI-PGF)"/>
            <person name="Walter F."/>
            <person name="Albersmeier A."/>
            <person name="Kalinowski J."/>
            <person name="Ruckert C."/>
        </authorList>
    </citation>
    <scope>NUCLEOTIDE SEQUENCE</scope>
    <source>
        <strain evidence="10">CGMCC 1.15178</strain>
    </source>
</reference>
<dbReference type="InterPro" id="IPR000787">
    <property type="entry name" value="Peptidase_M29"/>
</dbReference>
<gene>
    <name evidence="10" type="primary">ampS</name>
    <name evidence="10" type="ORF">GCM10010911_13360</name>
</gene>
<protein>
    <submittedName>
        <fullName evidence="10">Aminopeptidase AmpS</fullName>
    </submittedName>
</protein>
<sequence>MKTFEQLLDVYAELIVKVGVNVQPGQEVFINGATIEIASFVRLVAGKAYEAGASNVHVDWTDEALSRLKYEKAAEEVFTRFPEWETAKRNAFVNNGAAFISIISPNPDLLKGIDPRRIGNFQKASGQGLTEFRRALQSNKVSWTVVAASTKDWAEKVFPSLSGQDAIDKLWAAIFDSVRLHAEDPVKAWEEHNANLHKKVQLLNDRKIHKLHYKAPGTDLTVELNAKHTWVGAGSTNKDDVPFMANMPTEEVFTVPQRNGVNGYVSSTKPLSYGGNIIDRFKLTFEEGRIVKVEAEEGQDILQQLVDTDEGSHYLGEVALVPHESPISQSGVLFLNTLFDENASNHLAIGNGYAFNIEDGKSMSLEELTEHGVNSSITHVDFMIGSAEMDIDGILRDGSSLPIFRKGNWAI</sequence>
<dbReference type="Pfam" id="PF02073">
    <property type="entry name" value="Peptidase_M29"/>
    <property type="match status" value="1"/>
</dbReference>
<keyword evidence="5 10" id="KW-0031">Aminopeptidase</keyword>
<comment type="caution">
    <text evidence="10">The sequence shown here is derived from an EMBL/GenBank/DDBJ whole genome shotgun (WGS) entry which is preliminary data.</text>
</comment>
<evidence type="ECO:0000256" key="9">
    <source>
        <dbReference type="ARBA" id="ARBA00023049"/>
    </source>
</evidence>
<name>A0A916YQS9_9BACL</name>
<evidence type="ECO:0000313" key="10">
    <source>
        <dbReference type="EMBL" id="GGD56926.1"/>
    </source>
</evidence>
<dbReference type="GO" id="GO:0008237">
    <property type="term" value="F:metallopeptidase activity"/>
    <property type="evidence" value="ECO:0007669"/>
    <property type="project" value="UniProtKB-KW"/>
</dbReference>
<dbReference type="PANTHER" id="PTHR34448:SF3">
    <property type="entry name" value="AMINOPEPTIDASE AMPS"/>
    <property type="match status" value="1"/>
</dbReference>
<evidence type="ECO:0000256" key="5">
    <source>
        <dbReference type="ARBA" id="ARBA00022438"/>
    </source>
</evidence>
<evidence type="ECO:0000256" key="6">
    <source>
        <dbReference type="ARBA" id="ARBA00022670"/>
    </source>
</evidence>
<dbReference type="RefSeq" id="WP_188990292.1">
    <property type="nucleotide sequence ID" value="NZ_BMHP01000001.1"/>
</dbReference>
<evidence type="ECO:0000256" key="1">
    <source>
        <dbReference type="ARBA" id="ARBA00001941"/>
    </source>
</evidence>
<comment type="similarity">
    <text evidence="4">Belongs to the peptidase M29 family.</text>
</comment>
<comment type="cofactor">
    <cofactor evidence="2">
        <name>Mg(2+)</name>
        <dbReference type="ChEBI" id="CHEBI:18420"/>
    </cofactor>
</comment>